<sequence length="302" mass="33417">MIFDLVRDFFKANIPITEIQFRGHLIIIVLETEPDNLEVLQAVPKSIANCNCFYLFESEIERPVKLSAQQLKQITLAATDKAAIDDTQSPTLRPGLVLGSTKTTQGEEFRTSSGVLVQDTGGHRYMTDASHGFPEGGMVYHPTASGLEIGQSIVELTHTNIALVKLKDGIQFLNEPFKNTIAPRDPFKLDNFIRAGETNIGYDIFLDSPFSGVIQGSRLAHSSVRIPSDDPHGPTVWIRCHLVYLGQDSARDVVGGVCGSAIWDKDHRVLGFFRYAHTSGMFKYHCSIIAADHLRDRGYAVV</sequence>
<accession>A0A1V6TRR6</accession>
<comment type="caution">
    <text evidence="1">The sequence shown here is derived from an EMBL/GenBank/DDBJ whole genome shotgun (WGS) entry which is preliminary data.</text>
</comment>
<proteinExistence type="predicted"/>
<name>A0A1V6TRR6_9EURO</name>
<evidence type="ECO:0000313" key="1">
    <source>
        <dbReference type="EMBL" id="OQE29072.1"/>
    </source>
</evidence>
<dbReference type="AlphaFoldDB" id="A0A1V6TRR6"/>
<reference evidence="2" key="1">
    <citation type="journal article" date="2017" name="Nat. Microbiol.">
        <title>Global analysis of biosynthetic gene clusters reveals vast potential of secondary metabolite production in Penicillium species.</title>
        <authorList>
            <person name="Nielsen J.C."/>
            <person name="Grijseels S."/>
            <person name="Prigent S."/>
            <person name="Ji B."/>
            <person name="Dainat J."/>
            <person name="Nielsen K.F."/>
            <person name="Frisvad J.C."/>
            <person name="Workman M."/>
            <person name="Nielsen J."/>
        </authorList>
    </citation>
    <scope>NUCLEOTIDE SEQUENCE [LARGE SCALE GENOMIC DNA]</scope>
    <source>
        <strain evidence="2">IBT 14082</strain>
    </source>
</reference>
<dbReference type="STRING" id="254877.A0A1V6TRR6"/>
<dbReference type="OrthoDB" id="4155294at2759"/>
<dbReference type="EMBL" id="MLQL01000004">
    <property type="protein sequence ID" value="OQE29072.1"/>
    <property type="molecule type" value="Genomic_DNA"/>
</dbReference>
<evidence type="ECO:0000313" key="2">
    <source>
        <dbReference type="Proteomes" id="UP000191342"/>
    </source>
</evidence>
<gene>
    <name evidence="1" type="ORF">PENFLA_c004G00069</name>
</gene>
<protein>
    <submittedName>
        <fullName evidence="1">Uncharacterized protein</fullName>
    </submittedName>
</protein>
<keyword evidence="2" id="KW-1185">Reference proteome</keyword>
<organism evidence="1 2">
    <name type="scientific">Penicillium flavigenum</name>
    <dbReference type="NCBI Taxonomy" id="254877"/>
    <lineage>
        <taxon>Eukaryota</taxon>
        <taxon>Fungi</taxon>
        <taxon>Dikarya</taxon>
        <taxon>Ascomycota</taxon>
        <taxon>Pezizomycotina</taxon>
        <taxon>Eurotiomycetes</taxon>
        <taxon>Eurotiomycetidae</taxon>
        <taxon>Eurotiales</taxon>
        <taxon>Aspergillaceae</taxon>
        <taxon>Penicillium</taxon>
    </lineage>
</organism>
<dbReference type="Proteomes" id="UP000191342">
    <property type="component" value="Unassembled WGS sequence"/>
</dbReference>